<dbReference type="EMBL" id="AP026867">
    <property type="protein sequence ID" value="BDS13570.1"/>
    <property type="molecule type" value="Genomic_DNA"/>
</dbReference>
<organism evidence="1 2">
    <name type="scientific">Aureispira anguillae</name>
    <dbReference type="NCBI Taxonomy" id="2864201"/>
    <lineage>
        <taxon>Bacteria</taxon>
        <taxon>Pseudomonadati</taxon>
        <taxon>Bacteroidota</taxon>
        <taxon>Saprospiria</taxon>
        <taxon>Saprospirales</taxon>
        <taxon>Saprospiraceae</taxon>
        <taxon>Aureispira</taxon>
    </lineage>
</organism>
<name>A0A916DVH3_9BACT</name>
<evidence type="ECO:0000313" key="2">
    <source>
        <dbReference type="Proteomes" id="UP001060919"/>
    </source>
</evidence>
<accession>A0A916DVH3</accession>
<protein>
    <submittedName>
        <fullName evidence="1">Uncharacterized protein</fullName>
    </submittedName>
</protein>
<gene>
    <name evidence="1" type="ORF">AsAng_0043090</name>
</gene>
<dbReference type="AlphaFoldDB" id="A0A916DVH3"/>
<dbReference type="Proteomes" id="UP001060919">
    <property type="component" value="Chromosome"/>
</dbReference>
<sequence>MVKPDTLSFTGSETFNGVHYEFDRPLNPNTSLFF</sequence>
<dbReference type="KEGG" id="aup:AsAng_0043090"/>
<evidence type="ECO:0000313" key="1">
    <source>
        <dbReference type="EMBL" id="BDS13570.1"/>
    </source>
</evidence>
<keyword evidence="2" id="KW-1185">Reference proteome</keyword>
<reference evidence="1" key="1">
    <citation type="submission" date="2022-09" db="EMBL/GenBank/DDBJ databases">
        <title>Aureispira anguillicida sp. nov., isolated from Leptocephalus of Japanese eel Anguilla japonica.</title>
        <authorList>
            <person name="Yuasa K."/>
            <person name="Mekata T."/>
            <person name="Ikunari K."/>
        </authorList>
    </citation>
    <scope>NUCLEOTIDE SEQUENCE</scope>
    <source>
        <strain evidence="1">EL160426</strain>
    </source>
</reference>
<proteinExistence type="predicted"/>